<feature type="binding site" evidence="7">
    <location>
        <position position="179"/>
    </location>
    <ligand>
        <name>Zn(2+)</name>
        <dbReference type="ChEBI" id="CHEBI:29105"/>
        <label>2</label>
    </ligand>
</feature>
<keyword evidence="3 7" id="KW-0479">Metal-binding</keyword>
<feature type="binding site" evidence="7">
    <location>
        <position position="309"/>
    </location>
    <ligand>
        <name>substrate</name>
    </ligand>
</feature>
<dbReference type="PROSITE" id="PS00483">
    <property type="entry name" value="DIHYDROOROTASE_2"/>
    <property type="match status" value="1"/>
</dbReference>
<dbReference type="PROSITE" id="PS00482">
    <property type="entry name" value="DIHYDROOROTASE_1"/>
    <property type="match status" value="1"/>
</dbReference>
<keyword evidence="6 7" id="KW-0665">Pyrimidine biosynthesis</keyword>
<feature type="binding site" evidence="7">
    <location>
        <begin position="62"/>
        <end position="64"/>
    </location>
    <ligand>
        <name>substrate</name>
    </ligand>
</feature>
<dbReference type="STRING" id="1527.SAMN04489757_13218"/>
<evidence type="ECO:0000256" key="5">
    <source>
        <dbReference type="ARBA" id="ARBA00022833"/>
    </source>
</evidence>
<dbReference type="GO" id="GO:0004151">
    <property type="term" value="F:dihydroorotase activity"/>
    <property type="evidence" value="ECO:0007669"/>
    <property type="project" value="UniProtKB-UniRule"/>
</dbReference>
<dbReference type="GO" id="GO:0006145">
    <property type="term" value="P:purine nucleobase catabolic process"/>
    <property type="evidence" value="ECO:0007669"/>
    <property type="project" value="TreeGrafter"/>
</dbReference>
<dbReference type="AlphaFoldDB" id="A0A1I5HPT7"/>
<gene>
    <name evidence="7" type="primary">pyrC</name>
    <name evidence="10" type="ORF">SAMN04489757_13218</name>
</gene>
<evidence type="ECO:0000259" key="8">
    <source>
        <dbReference type="Pfam" id="PF07969"/>
    </source>
</evidence>
<dbReference type="EMBL" id="FOWD01000032">
    <property type="protein sequence ID" value="SFO49926.1"/>
    <property type="molecule type" value="Genomic_DNA"/>
</dbReference>
<comment type="cofactor">
    <cofactor evidence="7">
        <name>Zn(2+)</name>
        <dbReference type="ChEBI" id="CHEBI:29105"/>
    </cofactor>
    <text evidence="7">Binds 2 Zn(2+) ions per subunit.</text>
</comment>
<dbReference type="Proteomes" id="UP000198806">
    <property type="component" value="Unassembled WGS sequence"/>
</dbReference>
<dbReference type="Gene3D" id="2.30.40.10">
    <property type="entry name" value="Urease, subunit C, domain 1"/>
    <property type="match status" value="1"/>
</dbReference>
<evidence type="ECO:0000313" key="10">
    <source>
        <dbReference type="EMBL" id="SFO49926.1"/>
    </source>
</evidence>
<dbReference type="Gene3D" id="3.20.20.140">
    <property type="entry name" value="Metal-dependent hydrolases"/>
    <property type="match status" value="1"/>
</dbReference>
<proteinExistence type="inferred from homology"/>
<dbReference type="GO" id="GO:0044205">
    <property type="term" value="P:'de novo' UMP biosynthetic process"/>
    <property type="evidence" value="ECO:0007669"/>
    <property type="project" value="UniProtKB-UniRule"/>
</dbReference>
<dbReference type="RefSeq" id="WP_091687768.1">
    <property type="nucleotide sequence ID" value="NZ_BAABFM010000046.1"/>
</dbReference>
<feature type="domain" description="Dihydroorotase catalytic" evidence="9">
    <location>
        <begin position="51"/>
        <end position="238"/>
    </location>
</feature>
<evidence type="ECO:0000313" key="11">
    <source>
        <dbReference type="Proteomes" id="UP000198806"/>
    </source>
</evidence>
<dbReference type="OrthoDB" id="9765462at2"/>
<dbReference type="InterPro" id="IPR011059">
    <property type="entry name" value="Metal-dep_hydrolase_composite"/>
</dbReference>
<keyword evidence="4 7" id="KW-0378">Hydrolase</keyword>
<evidence type="ECO:0000256" key="3">
    <source>
        <dbReference type="ARBA" id="ARBA00022723"/>
    </source>
</evidence>
<dbReference type="InterPro" id="IPR032466">
    <property type="entry name" value="Metal_Hydrolase"/>
</dbReference>
<dbReference type="PANTHER" id="PTHR43668">
    <property type="entry name" value="ALLANTOINASE"/>
    <property type="match status" value="1"/>
</dbReference>
<feature type="binding site" evidence="7">
    <location>
        <position position="152"/>
    </location>
    <ligand>
        <name>Zn(2+)</name>
        <dbReference type="ChEBI" id="CHEBI:29105"/>
        <label>2</label>
    </ligand>
</feature>
<evidence type="ECO:0000256" key="1">
    <source>
        <dbReference type="ARBA" id="ARBA00002368"/>
    </source>
</evidence>
<dbReference type="InterPro" id="IPR004722">
    <property type="entry name" value="DHOase"/>
</dbReference>
<feature type="binding site" evidence="7">
    <location>
        <position position="232"/>
    </location>
    <ligand>
        <name>Zn(2+)</name>
        <dbReference type="ChEBI" id="CHEBI:29105"/>
        <label>2</label>
    </ligand>
</feature>
<dbReference type="GO" id="GO:0004038">
    <property type="term" value="F:allantoinase activity"/>
    <property type="evidence" value="ECO:0007669"/>
    <property type="project" value="TreeGrafter"/>
</dbReference>
<comment type="function">
    <text evidence="1 7">Catalyzes the reversible cyclization of carbamoyl aspartate to dihydroorotate.</text>
</comment>
<feature type="domain" description="Amidohydrolase 3" evidence="8">
    <location>
        <begin position="326"/>
        <end position="422"/>
    </location>
</feature>
<dbReference type="NCBIfam" id="TIGR00857">
    <property type="entry name" value="pyrC_multi"/>
    <property type="match status" value="1"/>
</dbReference>
<evidence type="ECO:0000259" key="9">
    <source>
        <dbReference type="Pfam" id="PF12890"/>
    </source>
</evidence>
<dbReference type="SUPFAM" id="SSF51556">
    <property type="entry name" value="Metallo-dependent hydrolases"/>
    <property type="match status" value="1"/>
</dbReference>
<evidence type="ECO:0000256" key="7">
    <source>
        <dbReference type="HAMAP-Rule" id="MF_00220"/>
    </source>
</evidence>
<reference evidence="10 11" key="1">
    <citation type="submission" date="2016-10" db="EMBL/GenBank/DDBJ databases">
        <authorList>
            <person name="de Groot N.N."/>
        </authorList>
    </citation>
    <scope>NUCLEOTIDE SEQUENCE [LARGE SCALE GENOMIC DNA]</scope>
    <source>
        <strain evidence="10 11">DSM 1283</strain>
    </source>
</reference>
<organism evidence="10 11">
    <name type="scientific">Anaerocolumna aminovalerica</name>
    <dbReference type="NCBI Taxonomy" id="1527"/>
    <lineage>
        <taxon>Bacteria</taxon>
        <taxon>Bacillati</taxon>
        <taxon>Bacillota</taxon>
        <taxon>Clostridia</taxon>
        <taxon>Lachnospirales</taxon>
        <taxon>Lachnospiraceae</taxon>
        <taxon>Anaerocolumna</taxon>
    </lineage>
</organism>
<keyword evidence="5 7" id="KW-0862">Zinc</keyword>
<dbReference type="InterPro" id="IPR013108">
    <property type="entry name" value="Amidohydro_3"/>
</dbReference>
<feature type="binding site" evidence="7">
    <location>
        <position position="152"/>
    </location>
    <ligand>
        <name>Zn(2+)</name>
        <dbReference type="ChEBI" id="CHEBI:29105"/>
        <label>1</label>
    </ligand>
</feature>
<dbReference type="InterPro" id="IPR002195">
    <property type="entry name" value="Dihydroorotase_CS"/>
</dbReference>
<dbReference type="UniPathway" id="UPA00070">
    <property type="reaction ID" value="UER00117"/>
</dbReference>
<keyword evidence="11" id="KW-1185">Reference proteome</keyword>
<feature type="active site" evidence="7">
    <location>
        <position position="305"/>
    </location>
</feature>
<dbReference type="HAMAP" id="MF_00220_B">
    <property type="entry name" value="PyrC_classI_B"/>
    <property type="match status" value="1"/>
</dbReference>
<feature type="binding site" evidence="7">
    <location>
        <position position="305"/>
    </location>
    <ligand>
        <name>Zn(2+)</name>
        <dbReference type="ChEBI" id="CHEBI:29105"/>
        <label>1</label>
    </ligand>
</feature>
<dbReference type="SUPFAM" id="SSF51338">
    <property type="entry name" value="Composite domain of metallo-dependent hydrolases"/>
    <property type="match status" value="1"/>
</dbReference>
<dbReference type="EC" id="3.5.2.3" evidence="7"/>
<dbReference type="GO" id="GO:0008270">
    <property type="term" value="F:zinc ion binding"/>
    <property type="evidence" value="ECO:0007669"/>
    <property type="project" value="UniProtKB-UniRule"/>
</dbReference>
<feature type="binding site" evidence="7">
    <location>
        <position position="60"/>
    </location>
    <ligand>
        <name>Zn(2+)</name>
        <dbReference type="ChEBI" id="CHEBI:29105"/>
        <label>1</label>
    </ligand>
</feature>
<dbReference type="InterPro" id="IPR024403">
    <property type="entry name" value="DHOase_cat"/>
</dbReference>
<dbReference type="Pfam" id="PF07969">
    <property type="entry name" value="Amidohydro_3"/>
    <property type="match status" value="1"/>
</dbReference>
<comment type="catalytic activity">
    <reaction evidence="7">
        <text>(S)-dihydroorotate + H2O = N-carbamoyl-L-aspartate + H(+)</text>
        <dbReference type="Rhea" id="RHEA:24296"/>
        <dbReference type="ChEBI" id="CHEBI:15377"/>
        <dbReference type="ChEBI" id="CHEBI:15378"/>
        <dbReference type="ChEBI" id="CHEBI:30864"/>
        <dbReference type="ChEBI" id="CHEBI:32814"/>
        <dbReference type="EC" id="3.5.2.3"/>
    </reaction>
</comment>
<dbReference type="CDD" id="cd01317">
    <property type="entry name" value="DHOase_IIa"/>
    <property type="match status" value="1"/>
</dbReference>
<feature type="binding site" evidence="7">
    <location>
        <position position="278"/>
    </location>
    <ligand>
        <name>substrate</name>
    </ligand>
</feature>
<dbReference type="Pfam" id="PF12890">
    <property type="entry name" value="DHOase"/>
    <property type="match status" value="1"/>
</dbReference>
<evidence type="ECO:0000256" key="2">
    <source>
        <dbReference type="ARBA" id="ARBA00010286"/>
    </source>
</evidence>
<protein>
    <recommendedName>
        <fullName evidence="7">Dihydroorotase</fullName>
        <shortName evidence="7">DHOase</shortName>
        <ecNumber evidence="7">3.5.2.3</ecNumber>
    </recommendedName>
</protein>
<name>A0A1I5HPT7_9FIRM</name>
<dbReference type="GO" id="GO:0005737">
    <property type="term" value="C:cytoplasm"/>
    <property type="evidence" value="ECO:0007669"/>
    <property type="project" value="TreeGrafter"/>
</dbReference>
<dbReference type="InterPro" id="IPR050138">
    <property type="entry name" value="DHOase/Allantoinase_Hydrolase"/>
</dbReference>
<evidence type="ECO:0000256" key="6">
    <source>
        <dbReference type="ARBA" id="ARBA00022975"/>
    </source>
</evidence>
<comment type="similarity">
    <text evidence="2 7">Belongs to the metallo-dependent hydrolases superfamily. DHOase family. Class I DHOase subfamily.</text>
</comment>
<feature type="binding site" evidence="7">
    <location>
        <position position="94"/>
    </location>
    <ligand>
        <name>substrate</name>
    </ligand>
</feature>
<feature type="binding site" evidence="7">
    <location>
        <position position="62"/>
    </location>
    <ligand>
        <name>Zn(2+)</name>
        <dbReference type="ChEBI" id="CHEBI:29105"/>
        <label>1</label>
    </ligand>
</feature>
<evidence type="ECO:0000256" key="4">
    <source>
        <dbReference type="ARBA" id="ARBA00022801"/>
    </source>
</evidence>
<accession>A0A1I5HPT7</accession>
<dbReference type="PANTHER" id="PTHR43668:SF2">
    <property type="entry name" value="ALLANTOINASE"/>
    <property type="match status" value="1"/>
</dbReference>
<comment type="pathway">
    <text evidence="7">Pyrimidine metabolism; UMP biosynthesis via de novo pathway; (S)-dihydroorotate from bicarbonate: step 3/3.</text>
</comment>
<sequence length="424" mass="45806">MSILIKNGYVLDPSTGLEGKRDIFIKEGVIKEVAADINEEAERVIDAEGMYVMPGFIDLHVHLREPGYEYKETIATGAMAAARGGFTTICPMPNTNPTIDNDQMIEYLLLKAKKEAGVNILPIGAITKGQQGHELADIESMAKAGAVALSEDGKSVMNTALYLESMKQAKAAGIPIFAHCEDKDLVQGGVMNEGAKSRELKLPGISNAVEDVIAARDIIMAKETGVQLHLCHCSTKDSITFIKLAKEGGLPVTGEVCPHHFTLSDEDIPGDDSNYKMNPPLRSKEDVQALKEALRDNIIDVIATDHAPHSEAEKEKSMAESPFGIVGLETAFSLTMRELVNTGYLTPMEMVEKLSTNPAKILGIDKGSLAAGKIADITIADPKEEYAINVNEFASKGKNSPFHDRKVVGKVKTTIVAGKIVYKE</sequence>
<feature type="binding site" evidence="7">
    <location>
        <begin position="323"/>
        <end position="324"/>
    </location>
    <ligand>
        <name>substrate</name>
    </ligand>
</feature>